<evidence type="ECO:0000259" key="2">
    <source>
        <dbReference type="Pfam" id="PF00326"/>
    </source>
</evidence>
<protein>
    <submittedName>
        <fullName evidence="3">Fermentation-respiration switch protein FrsA (DUF1100 family)</fullName>
    </submittedName>
</protein>
<keyword evidence="1" id="KW-0378">Hydrolase</keyword>
<keyword evidence="4" id="KW-1185">Reference proteome</keyword>
<accession>A0ABU0DTZ9</accession>
<dbReference type="RefSeq" id="WP_307067744.1">
    <property type="nucleotide sequence ID" value="NZ_JAUSUP010000003.1"/>
</dbReference>
<sequence>MGIVIDRQLVDDIPILMIHEQDTQAAPLPVVIYFHGFTSAKEQNLPIAYLLANQGYRVILPEALHHGERRGDITDDDIQFAFWKIVQHNLVDMHKLMNWLTQSGLLEAGRLGVAGTSMGGITTAAALTQFEQVKVTGLMMGSAKLQYMAHYLLKGIEQQGIELPYTGEEITAQIDELSKIDLSQQIEVINGRPILIWHGEEDRVVPFDHAVDFYEQLERNGENVKFISEKGRDHKVSREGMIELTNWIKTYL</sequence>
<dbReference type="Gene3D" id="3.40.50.1820">
    <property type="entry name" value="alpha/beta hydrolase"/>
    <property type="match status" value="1"/>
</dbReference>
<name>A0ABU0DTZ9_9BACI</name>
<dbReference type="PANTHER" id="PTHR22946">
    <property type="entry name" value="DIENELACTONE HYDROLASE DOMAIN-CONTAINING PROTEIN-RELATED"/>
    <property type="match status" value="1"/>
</dbReference>
<evidence type="ECO:0000313" key="4">
    <source>
        <dbReference type="Proteomes" id="UP001236723"/>
    </source>
</evidence>
<dbReference type="InterPro" id="IPR029058">
    <property type="entry name" value="AB_hydrolase_fold"/>
</dbReference>
<dbReference type="Pfam" id="PF00326">
    <property type="entry name" value="Peptidase_S9"/>
    <property type="match status" value="1"/>
</dbReference>
<evidence type="ECO:0000256" key="1">
    <source>
        <dbReference type="ARBA" id="ARBA00022801"/>
    </source>
</evidence>
<dbReference type="InterPro" id="IPR050261">
    <property type="entry name" value="FrsA_esterase"/>
</dbReference>
<evidence type="ECO:0000313" key="3">
    <source>
        <dbReference type="EMBL" id="MDQ0351761.1"/>
    </source>
</evidence>
<reference evidence="3 4" key="1">
    <citation type="submission" date="2023-07" db="EMBL/GenBank/DDBJ databases">
        <title>Genomic Encyclopedia of Type Strains, Phase IV (KMG-IV): sequencing the most valuable type-strain genomes for metagenomic binning, comparative biology and taxonomic classification.</title>
        <authorList>
            <person name="Goeker M."/>
        </authorList>
    </citation>
    <scope>NUCLEOTIDE SEQUENCE [LARGE SCALE GENOMIC DNA]</scope>
    <source>
        <strain evidence="3 4">DSM 15448</strain>
    </source>
</reference>
<gene>
    <name evidence="3" type="ORF">J2R98_001578</name>
</gene>
<organism evidence="3 4">
    <name type="scientific">Alkalibacillus filiformis</name>
    <dbReference type="NCBI Taxonomy" id="200990"/>
    <lineage>
        <taxon>Bacteria</taxon>
        <taxon>Bacillati</taxon>
        <taxon>Bacillota</taxon>
        <taxon>Bacilli</taxon>
        <taxon>Bacillales</taxon>
        <taxon>Bacillaceae</taxon>
        <taxon>Alkalibacillus</taxon>
    </lineage>
</organism>
<dbReference type="Proteomes" id="UP001236723">
    <property type="component" value="Unassembled WGS sequence"/>
</dbReference>
<dbReference type="PANTHER" id="PTHR22946:SF9">
    <property type="entry name" value="POLYKETIDE TRANSFERASE AF380"/>
    <property type="match status" value="1"/>
</dbReference>
<dbReference type="EMBL" id="JAUSUP010000003">
    <property type="protein sequence ID" value="MDQ0351761.1"/>
    <property type="molecule type" value="Genomic_DNA"/>
</dbReference>
<dbReference type="SUPFAM" id="SSF53474">
    <property type="entry name" value="alpha/beta-Hydrolases"/>
    <property type="match status" value="1"/>
</dbReference>
<feature type="domain" description="Peptidase S9 prolyl oligopeptidase catalytic" evidence="2">
    <location>
        <begin position="87"/>
        <end position="239"/>
    </location>
</feature>
<comment type="caution">
    <text evidence="3">The sequence shown here is derived from an EMBL/GenBank/DDBJ whole genome shotgun (WGS) entry which is preliminary data.</text>
</comment>
<dbReference type="InterPro" id="IPR001375">
    <property type="entry name" value="Peptidase_S9_cat"/>
</dbReference>
<proteinExistence type="predicted"/>